<sequence>MLFLSSLLSPPICRHGSWECTNQGCPGECLVTGQSHFKTFDNKFFTFSGHCQYLLARDCTANHFSVIIETVQCADEQDAVCKRSVSLSLPPLEGMTVKLKHGGVVSVNNMDIQTPLNHGHLRVQKTLQSGARVLFGDNLRLDWDGRGRVLLKLGPVWAGHTCGLCGNYNGNQGDDFLSAAGLVEAGPQAFGQSWRINGDCDSAHRPDTDPCSLNPKRAMHCPVGQLYKACGSVCERSCRSLSGAEPGCGGEEGCEEGCFCPPGHYLSDTGACVTPDLCSCLHDGQLYQPKDIYADHNSICYCENGSMSCSSSEMSGAMLSDMFFQDDQPPSRVTVRMDL</sequence>
<evidence type="ECO:0000256" key="2">
    <source>
        <dbReference type="ARBA" id="ARBA00022525"/>
    </source>
</evidence>
<dbReference type="GO" id="GO:0007596">
    <property type="term" value="P:blood coagulation"/>
    <property type="evidence" value="ECO:0007669"/>
    <property type="project" value="TreeGrafter"/>
</dbReference>
<dbReference type="Pfam" id="PF01826">
    <property type="entry name" value="TIL"/>
    <property type="match status" value="1"/>
</dbReference>
<evidence type="ECO:0000256" key="3">
    <source>
        <dbReference type="ARBA" id="ARBA00022530"/>
    </source>
</evidence>
<reference evidence="7 8" key="1">
    <citation type="submission" date="2021-04" db="EMBL/GenBank/DDBJ databases">
        <authorList>
            <person name="De Guttry C."/>
            <person name="Zahm M."/>
            <person name="Klopp C."/>
            <person name="Cabau C."/>
            <person name="Louis A."/>
            <person name="Berthelot C."/>
            <person name="Parey E."/>
            <person name="Roest Crollius H."/>
            <person name="Montfort J."/>
            <person name="Robinson-Rechavi M."/>
            <person name="Bucao C."/>
            <person name="Bouchez O."/>
            <person name="Gislard M."/>
            <person name="Lluch J."/>
            <person name="Milhes M."/>
            <person name="Lampietro C."/>
            <person name="Lopez Roques C."/>
            <person name="Donnadieu C."/>
            <person name="Braasch I."/>
            <person name="Desvignes T."/>
            <person name="Postlethwait J."/>
            <person name="Bobe J."/>
            <person name="Wedekind C."/>
            <person name="Guiguen Y."/>
        </authorList>
    </citation>
    <scope>NUCLEOTIDE SEQUENCE [LARGE SCALE GENOMIC DNA]</scope>
    <source>
        <strain evidence="7">Cs_M1</strain>
        <tissue evidence="7">Blood</tissue>
    </source>
</reference>
<evidence type="ECO:0000313" key="8">
    <source>
        <dbReference type="Proteomes" id="UP001356427"/>
    </source>
</evidence>
<dbReference type="InterPro" id="IPR002919">
    <property type="entry name" value="TIL_dom"/>
</dbReference>
<protein>
    <recommendedName>
        <fullName evidence="6">VWFD domain-containing protein</fullName>
    </recommendedName>
</protein>
<dbReference type="PROSITE" id="PS51233">
    <property type="entry name" value="VWFD"/>
    <property type="match status" value="1"/>
</dbReference>
<evidence type="ECO:0000259" key="6">
    <source>
        <dbReference type="PROSITE" id="PS51233"/>
    </source>
</evidence>
<dbReference type="GO" id="GO:0031012">
    <property type="term" value="C:extracellular matrix"/>
    <property type="evidence" value="ECO:0007669"/>
    <property type="project" value="TreeGrafter"/>
</dbReference>
<feature type="domain" description="VWFD" evidence="6">
    <location>
        <begin position="27"/>
        <end position="201"/>
    </location>
</feature>
<dbReference type="Gene3D" id="2.10.25.10">
    <property type="entry name" value="Laminin"/>
    <property type="match status" value="1"/>
</dbReference>
<dbReference type="InterPro" id="IPR036084">
    <property type="entry name" value="Ser_inhib-like_sf"/>
</dbReference>
<keyword evidence="2" id="KW-0964">Secreted</keyword>
<dbReference type="Pfam" id="PF00094">
    <property type="entry name" value="VWD"/>
    <property type="match status" value="1"/>
</dbReference>
<evidence type="ECO:0000256" key="4">
    <source>
        <dbReference type="ARBA" id="ARBA00023157"/>
    </source>
</evidence>
<dbReference type="PANTHER" id="PTHR11339">
    <property type="entry name" value="EXTRACELLULAR MATRIX GLYCOPROTEIN RELATED"/>
    <property type="match status" value="1"/>
</dbReference>
<comment type="caution">
    <text evidence="7">The sequence shown here is derived from an EMBL/GenBank/DDBJ whole genome shotgun (WGS) entry which is preliminary data.</text>
</comment>
<keyword evidence="4" id="KW-1015">Disulfide bond</keyword>
<keyword evidence="5" id="KW-0325">Glycoprotein</keyword>
<keyword evidence="8" id="KW-1185">Reference proteome</keyword>
<proteinExistence type="predicted"/>
<keyword evidence="3" id="KW-0272">Extracellular matrix</keyword>
<dbReference type="SUPFAM" id="SSF57567">
    <property type="entry name" value="Serine protease inhibitors"/>
    <property type="match status" value="1"/>
</dbReference>
<dbReference type="InterPro" id="IPR050780">
    <property type="entry name" value="Mucin_vWF_Thrombospondin_sf"/>
</dbReference>
<dbReference type="SMART" id="SM00216">
    <property type="entry name" value="VWD"/>
    <property type="match status" value="1"/>
</dbReference>
<comment type="subcellular location">
    <subcellularLocation>
        <location evidence="1">Secreted</location>
        <location evidence="1">Extracellular space</location>
        <location evidence="1">Extracellular matrix</location>
    </subcellularLocation>
</comment>
<name>A0AAN8L4R9_9TELE</name>
<dbReference type="EMBL" id="JAGTTL010000027">
    <property type="protein sequence ID" value="KAK6301365.1"/>
    <property type="molecule type" value="Genomic_DNA"/>
</dbReference>
<gene>
    <name evidence="7" type="ORF">J4Q44_G00294630</name>
</gene>
<dbReference type="PANTHER" id="PTHR11339:SF361">
    <property type="entry name" value="VON WILLEBRAND FACTOR"/>
    <property type="match status" value="1"/>
</dbReference>
<evidence type="ECO:0000256" key="5">
    <source>
        <dbReference type="ARBA" id="ARBA00023180"/>
    </source>
</evidence>
<evidence type="ECO:0000313" key="7">
    <source>
        <dbReference type="EMBL" id="KAK6301365.1"/>
    </source>
</evidence>
<dbReference type="AlphaFoldDB" id="A0AAN8L4R9"/>
<dbReference type="GO" id="GO:0005615">
    <property type="term" value="C:extracellular space"/>
    <property type="evidence" value="ECO:0007669"/>
    <property type="project" value="TreeGrafter"/>
</dbReference>
<organism evidence="7 8">
    <name type="scientific">Coregonus suidteri</name>
    <dbReference type="NCBI Taxonomy" id="861788"/>
    <lineage>
        <taxon>Eukaryota</taxon>
        <taxon>Metazoa</taxon>
        <taxon>Chordata</taxon>
        <taxon>Craniata</taxon>
        <taxon>Vertebrata</taxon>
        <taxon>Euteleostomi</taxon>
        <taxon>Actinopterygii</taxon>
        <taxon>Neopterygii</taxon>
        <taxon>Teleostei</taxon>
        <taxon>Protacanthopterygii</taxon>
        <taxon>Salmoniformes</taxon>
        <taxon>Salmonidae</taxon>
        <taxon>Coregoninae</taxon>
        <taxon>Coregonus</taxon>
    </lineage>
</organism>
<dbReference type="InterPro" id="IPR001846">
    <property type="entry name" value="VWF_type-D"/>
</dbReference>
<accession>A0AAN8L4R9</accession>
<dbReference type="Proteomes" id="UP001356427">
    <property type="component" value="Unassembled WGS sequence"/>
</dbReference>
<evidence type="ECO:0000256" key="1">
    <source>
        <dbReference type="ARBA" id="ARBA00004498"/>
    </source>
</evidence>
<dbReference type="CDD" id="cd19941">
    <property type="entry name" value="TIL"/>
    <property type="match status" value="1"/>
</dbReference>
<dbReference type="GO" id="GO:0031589">
    <property type="term" value="P:cell-substrate adhesion"/>
    <property type="evidence" value="ECO:0007669"/>
    <property type="project" value="TreeGrafter"/>
</dbReference>